<organism evidence="1 2">
    <name type="scientific">Candidatus Paralactobacillus gallistercoris</name>
    <dbReference type="NCBI Taxonomy" id="2838724"/>
    <lineage>
        <taxon>Bacteria</taxon>
        <taxon>Bacillati</taxon>
        <taxon>Bacillota</taxon>
        <taxon>Bacilli</taxon>
        <taxon>Lactobacillales</taxon>
        <taxon>Lactobacillaceae</taxon>
        <taxon>Lactobacillus</taxon>
    </lineage>
</organism>
<reference evidence="1" key="2">
    <citation type="submission" date="2021-04" db="EMBL/GenBank/DDBJ databases">
        <authorList>
            <person name="Gilroy R."/>
        </authorList>
    </citation>
    <scope>NUCLEOTIDE SEQUENCE</scope>
    <source>
        <strain evidence="1">F6-6636</strain>
    </source>
</reference>
<comment type="caution">
    <text evidence="1">The sequence shown here is derived from an EMBL/GenBank/DDBJ whole genome shotgun (WGS) entry which is preliminary data.</text>
</comment>
<dbReference type="EMBL" id="JAHLFS010000006">
    <property type="protein sequence ID" value="MBU3851155.1"/>
    <property type="molecule type" value="Genomic_DNA"/>
</dbReference>
<protein>
    <submittedName>
        <fullName evidence="1">Uncharacterized protein</fullName>
    </submittedName>
</protein>
<name>A0A948TI20_9LACO</name>
<evidence type="ECO:0000313" key="2">
    <source>
        <dbReference type="Proteomes" id="UP000777303"/>
    </source>
</evidence>
<dbReference type="Proteomes" id="UP000777303">
    <property type="component" value="Unassembled WGS sequence"/>
</dbReference>
<evidence type="ECO:0000313" key="1">
    <source>
        <dbReference type="EMBL" id="MBU3851155.1"/>
    </source>
</evidence>
<sequence>MAKVINVNVDDYETHQVDTTNGTIKYQGITTDELSTRQIKITEVLNDKVVSEEVKELPATINFDGEEIQFIAYN</sequence>
<gene>
    <name evidence="1" type="ORF">H9901_00360</name>
</gene>
<reference evidence="1" key="1">
    <citation type="journal article" date="2021" name="PeerJ">
        <title>Extensive microbial diversity within the chicken gut microbiome revealed by metagenomics and culture.</title>
        <authorList>
            <person name="Gilroy R."/>
            <person name="Ravi A."/>
            <person name="Getino M."/>
            <person name="Pursley I."/>
            <person name="Horton D.L."/>
            <person name="Alikhan N.F."/>
            <person name="Baker D."/>
            <person name="Gharbi K."/>
            <person name="Hall N."/>
            <person name="Watson M."/>
            <person name="Adriaenssens E.M."/>
            <person name="Foster-Nyarko E."/>
            <person name="Jarju S."/>
            <person name="Secka A."/>
            <person name="Antonio M."/>
            <person name="Oren A."/>
            <person name="Chaudhuri R.R."/>
            <person name="La Ragione R."/>
            <person name="Hildebrand F."/>
            <person name="Pallen M.J."/>
        </authorList>
    </citation>
    <scope>NUCLEOTIDE SEQUENCE</scope>
    <source>
        <strain evidence="1">F6-6636</strain>
    </source>
</reference>
<proteinExistence type="predicted"/>
<accession>A0A948TI20</accession>
<dbReference type="AlphaFoldDB" id="A0A948TI20"/>